<reference evidence="1 2" key="1">
    <citation type="submission" date="2019-11" db="EMBL/GenBank/DDBJ databases">
        <title>Whole-genome sequence of the anaerobic purple sulfur bacterium Allochromatium palmeri DSM 15591.</title>
        <authorList>
            <person name="Kyndt J.A."/>
            <person name="Meyer T.E."/>
        </authorList>
    </citation>
    <scope>NUCLEOTIDE SEQUENCE [LARGE SCALE GENOMIC DNA]</scope>
    <source>
        <strain evidence="1 2">DSM 15591</strain>
    </source>
</reference>
<dbReference type="EMBL" id="WNKT01000048">
    <property type="protein sequence ID" value="MTW22674.1"/>
    <property type="molecule type" value="Genomic_DNA"/>
</dbReference>
<gene>
    <name evidence="1" type="ORF">GJ668_16530</name>
</gene>
<dbReference type="Gene3D" id="3.40.50.300">
    <property type="entry name" value="P-loop containing nucleotide triphosphate hydrolases"/>
    <property type="match status" value="1"/>
</dbReference>
<accession>A0A6N8EK20</accession>
<name>A0A6N8EK20_9GAMM</name>
<evidence type="ECO:0008006" key="3">
    <source>
        <dbReference type="Google" id="ProtNLM"/>
    </source>
</evidence>
<dbReference type="InterPro" id="IPR027417">
    <property type="entry name" value="P-loop_NTPase"/>
</dbReference>
<dbReference type="Proteomes" id="UP000434044">
    <property type="component" value="Unassembled WGS sequence"/>
</dbReference>
<protein>
    <recommendedName>
        <fullName evidence="3">Sulfotransferase domain-containing protein</fullName>
    </recommendedName>
</protein>
<dbReference type="OrthoDB" id="5801030at2"/>
<keyword evidence="2" id="KW-1185">Reference proteome</keyword>
<dbReference type="SUPFAM" id="SSF52540">
    <property type="entry name" value="P-loop containing nucleoside triphosphate hydrolases"/>
    <property type="match status" value="1"/>
</dbReference>
<dbReference type="AlphaFoldDB" id="A0A6N8EK20"/>
<evidence type="ECO:0000313" key="2">
    <source>
        <dbReference type="Proteomes" id="UP000434044"/>
    </source>
</evidence>
<sequence>MSKIFLHIGINKTGTSAIQSFFSHYREPLKAQGLLYPQTACDGSAHYPLSQALGFSLGKAPSSASTAAQREALRRALDEEIAAAGTPAVLLSSEIFVRPADIKQVHDFFDREDVAILVYLRRHDTWFSALYSQALKTAHKTKAAPHWKPEGIDAFVRFQCKRLNIQGHYRHLVDRWAAVFGRKNIIVRPYESCQNAPDIVVDILRSIATEMQVDANAISQLASIRSARRNTSLTPRALQILEVFQRAKLDPGVRAKLIHYALSLPVNEPREFILSPARRLQLIEENAADYEYIAREYMGREDGQLFYDPLPDLNEPWEPPKPLTPCEIVEETVAALSAFESKTPGPSA</sequence>
<comment type="caution">
    <text evidence="1">The sequence shown here is derived from an EMBL/GenBank/DDBJ whole genome shotgun (WGS) entry which is preliminary data.</text>
</comment>
<proteinExistence type="predicted"/>
<evidence type="ECO:0000313" key="1">
    <source>
        <dbReference type="EMBL" id="MTW22674.1"/>
    </source>
</evidence>
<organism evidence="1 2">
    <name type="scientific">Allochromatium palmeri</name>
    <dbReference type="NCBI Taxonomy" id="231048"/>
    <lineage>
        <taxon>Bacteria</taxon>
        <taxon>Pseudomonadati</taxon>
        <taxon>Pseudomonadota</taxon>
        <taxon>Gammaproteobacteria</taxon>
        <taxon>Chromatiales</taxon>
        <taxon>Chromatiaceae</taxon>
        <taxon>Allochromatium</taxon>
    </lineage>
</organism>
<dbReference type="RefSeq" id="WP_155451238.1">
    <property type="nucleotide sequence ID" value="NZ_WNKT01000048.1"/>
</dbReference>